<comment type="caution">
    <text evidence="1">The sequence shown here is derived from an EMBL/GenBank/DDBJ whole genome shotgun (WGS) entry which is preliminary data.</text>
</comment>
<dbReference type="EMBL" id="SNRY01011667">
    <property type="protein sequence ID" value="KAA6304247.1"/>
    <property type="molecule type" value="Genomic_DNA"/>
</dbReference>
<accession>A0A5J4P4J3</accession>
<reference evidence="1" key="1">
    <citation type="submission" date="2019-03" db="EMBL/GenBank/DDBJ databases">
        <title>Single cell metagenomics reveals metabolic interactions within the superorganism composed of flagellate Streblomastix strix and complex community of Bacteroidetes bacteria on its surface.</title>
        <authorList>
            <person name="Treitli S.C."/>
            <person name="Kolisko M."/>
            <person name="Husnik F."/>
            <person name="Keeling P."/>
            <person name="Hampl V."/>
        </authorList>
    </citation>
    <scope>NUCLEOTIDE SEQUENCE</scope>
    <source>
        <strain evidence="1">STM</strain>
    </source>
</reference>
<organism evidence="1">
    <name type="scientific">termite gut metagenome</name>
    <dbReference type="NCBI Taxonomy" id="433724"/>
    <lineage>
        <taxon>unclassified sequences</taxon>
        <taxon>metagenomes</taxon>
        <taxon>organismal metagenomes</taxon>
    </lineage>
</organism>
<protein>
    <submittedName>
        <fullName evidence="1">Uncharacterized protein</fullName>
    </submittedName>
</protein>
<proteinExistence type="predicted"/>
<gene>
    <name evidence="1" type="ORF">EZS27_044107</name>
</gene>
<name>A0A5J4P4J3_9ZZZZ</name>
<sequence length="37" mass="4271">RRKVTLCLSVFPSSIAYPVAVSKIQIKRKLRSNRKLN</sequence>
<evidence type="ECO:0000313" key="1">
    <source>
        <dbReference type="EMBL" id="KAA6304247.1"/>
    </source>
</evidence>
<dbReference type="AlphaFoldDB" id="A0A5J4P4J3"/>
<feature type="non-terminal residue" evidence="1">
    <location>
        <position position="1"/>
    </location>
</feature>